<accession>A0A0D2KRV7</accession>
<sequence length="282" mass="30880">MACTRAARSGAVVVQANLFSRLVRIIKANLDNFTSSFEDPEVMLDRVIDEMNEDLVRMRQATAKVMASERQMTAKYSQAQATADDWLRRAELAVRKGQDDLAREALARRKSADSAATALKGQLDAQRRALEQLTANVRMLEGKVTEARNKRETLKSRAAAAKSSKAVQEMVAGLRLNSTTAFAAFDKMEERVVAMEAEAESVGILATPDSLESKFAALEGSGGVEDELSALKRGLLTPAAESRRGDTAVAQRPLMNDVLQRRAPEALEIDAELEALRKKARM</sequence>
<dbReference type="Pfam" id="PF04012">
    <property type="entry name" value="PspA_IM30"/>
    <property type="match status" value="1"/>
</dbReference>
<dbReference type="GeneID" id="25742535"/>
<dbReference type="OrthoDB" id="434485at2759"/>
<dbReference type="InterPro" id="IPR007157">
    <property type="entry name" value="PspA_VIPP1"/>
</dbReference>
<dbReference type="PANTHER" id="PTHR31088">
    <property type="entry name" value="MEMBRANE-ASSOCIATED PROTEIN VIPP1, CHLOROPLASTIC"/>
    <property type="match status" value="1"/>
</dbReference>
<feature type="coiled-coil region" evidence="2">
    <location>
        <begin position="116"/>
        <end position="164"/>
    </location>
</feature>
<name>A0A0D2KRV7_9CHLO</name>
<dbReference type="Proteomes" id="UP000054498">
    <property type="component" value="Unassembled WGS sequence"/>
</dbReference>
<dbReference type="STRING" id="145388.A0A0D2KRV7"/>
<dbReference type="AlphaFoldDB" id="A0A0D2KRV7"/>
<keyword evidence="4" id="KW-1185">Reference proteome</keyword>
<dbReference type="RefSeq" id="XP_013897323.1">
    <property type="nucleotide sequence ID" value="XM_014041869.1"/>
</dbReference>
<dbReference type="KEGG" id="mng:MNEG_9660"/>
<evidence type="ECO:0000313" key="3">
    <source>
        <dbReference type="EMBL" id="KIY98303.1"/>
    </source>
</evidence>
<evidence type="ECO:0000256" key="1">
    <source>
        <dbReference type="ARBA" id="ARBA00043985"/>
    </source>
</evidence>
<comment type="similarity">
    <text evidence="1">Belongs to the PspA/Vipp/IM30 family.</text>
</comment>
<dbReference type="EMBL" id="KK102234">
    <property type="protein sequence ID" value="KIY98303.1"/>
    <property type="molecule type" value="Genomic_DNA"/>
</dbReference>
<gene>
    <name evidence="3" type="ORF">MNEG_9660</name>
</gene>
<organism evidence="3 4">
    <name type="scientific">Monoraphidium neglectum</name>
    <dbReference type="NCBI Taxonomy" id="145388"/>
    <lineage>
        <taxon>Eukaryota</taxon>
        <taxon>Viridiplantae</taxon>
        <taxon>Chlorophyta</taxon>
        <taxon>core chlorophytes</taxon>
        <taxon>Chlorophyceae</taxon>
        <taxon>CS clade</taxon>
        <taxon>Sphaeropleales</taxon>
        <taxon>Selenastraceae</taxon>
        <taxon>Monoraphidium</taxon>
    </lineage>
</organism>
<evidence type="ECO:0000313" key="4">
    <source>
        <dbReference type="Proteomes" id="UP000054498"/>
    </source>
</evidence>
<keyword evidence="2" id="KW-0175">Coiled coil</keyword>
<dbReference type="PANTHER" id="PTHR31088:SF6">
    <property type="entry name" value="PHAGE SHOCK PROTEIN A"/>
    <property type="match status" value="1"/>
</dbReference>
<proteinExistence type="inferred from homology"/>
<protein>
    <submittedName>
        <fullName evidence="3">Membrane-associated protein</fullName>
    </submittedName>
</protein>
<evidence type="ECO:0000256" key="2">
    <source>
        <dbReference type="SAM" id="Coils"/>
    </source>
</evidence>
<reference evidence="3 4" key="1">
    <citation type="journal article" date="2013" name="BMC Genomics">
        <title>Reconstruction of the lipid metabolism for the microalga Monoraphidium neglectum from its genome sequence reveals characteristics suitable for biofuel production.</title>
        <authorList>
            <person name="Bogen C."/>
            <person name="Al-Dilaimi A."/>
            <person name="Albersmeier A."/>
            <person name="Wichmann J."/>
            <person name="Grundmann M."/>
            <person name="Rupp O."/>
            <person name="Lauersen K.J."/>
            <person name="Blifernez-Klassen O."/>
            <person name="Kalinowski J."/>
            <person name="Goesmann A."/>
            <person name="Mussgnug J.H."/>
            <person name="Kruse O."/>
        </authorList>
    </citation>
    <scope>NUCLEOTIDE SEQUENCE [LARGE SCALE GENOMIC DNA]</scope>
    <source>
        <strain evidence="3 4">SAG 48.87</strain>
    </source>
</reference>